<organism evidence="2 3">
    <name type="scientific">Cupriavidus lacunae</name>
    <dbReference type="NCBI Taxonomy" id="2666307"/>
    <lineage>
        <taxon>Bacteria</taxon>
        <taxon>Pseudomonadati</taxon>
        <taxon>Pseudomonadota</taxon>
        <taxon>Betaproteobacteria</taxon>
        <taxon>Burkholderiales</taxon>
        <taxon>Burkholderiaceae</taxon>
        <taxon>Cupriavidus</taxon>
    </lineage>
</organism>
<keyword evidence="1" id="KW-0560">Oxidoreductase</keyword>
<dbReference type="EMBL" id="QKWJ01000166">
    <property type="protein sequence ID" value="RDJ97927.1"/>
    <property type="molecule type" value="Genomic_DNA"/>
</dbReference>
<comment type="caution">
    <text evidence="2">The sequence shown here is derived from an EMBL/GenBank/DDBJ whole genome shotgun (WGS) entry which is preliminary data.</text>
</comment>
<gene>
    <name evidence="2" type="ORF">DN412_41730</name>
</gene>
<dbReference type="Gene3D" id="3.10.20.440">
    <property type="entry name" value="2Fe-2S iron-sulphur cluster binding domain, sarcosine oxidase, alpha subunit, N-terminal domain"/>
    <property type="match status" value="1"/>
</dbReference>
<protein>
    <submittedName>
        <fullName evidence="2">Uncharacterized protein</fullName>
    </submittedName>
</protein>
<sequence length="68" mass="7342">MVSRSSLPARFVRLAESDRLTITLRIDGVAATALAGDTLLVALLTHGRCVRDSDALAWQIAILFDGLF</sequence>
<keyword evidence="3" id="KW-1185">Reference proteome</keyword>
<dbReference type="Pfam" id="PF13510">
    <property type="entry name" value="Fer2_4"/>
    <property type="match status" value="1"/>
</dbReference>
<name>A0A370MXM3_9BURK</name>
<evidence type="ECO:0000256" key="1">
    <source>
        <dbReference type="ARBA" id="ARBA00023002"/>
    </source>
</evidence>
<accession>A0A370MXM3</accession>
<proteinExistence type="predicted"/>
<dbReference type="GO" id="GO:0016491">
    <property type="term" value="F:oxidoreductase activity"/>
    <property type="evidence" value="ECO:0007669"/>
    <property type="project" value="UniProtKB-KW"/>
</dbReference>
<dbReference type="Proteomes" id="UP000255165">
    <property type="component" value="Unassembled WGS sequence"/>
</dbReference>
<dbReference type="AlphaFoldDB" id="A0A370MXM3"/>
<evidence type="ECO:0000313" key="3">
    <source>
        <dbReference type="Proteomes" id="UP000255165"/>
    </source>
</evidence>
<dbReference type="InterPro" id="IPR042204">
    <property type="entry name" value="2Fe-2S-bd_N"/>
</dbReference>
<reference evidence="3" key="1">
    <citation type="submission" date="2018-06" db="EMBL/GenBank/DDBJ databases">
        <authorList>
            <person name="Feng T."/>
            <person name="Jeon C.O."/>
        </authorList>
    </citation>
    <scope>NUCLEOTIDE SEQUENCE [LARGE SCALE GENOMIC DNA]</scope>
    <source>
        <strain evidence="3">S23</strain>
    </source>
</reference>
<evidence type="ECO:0000313" key="2">
    <source>
        <dbReference type="EMBL" id="RDJ97927.1"/>
    </source>
</evidence>